<dbReference type="EMBL" id="FOMB01000021">
    <property type="protein sequence ID" value="SFD09913.1"/>
    <property type="molecule type" value="Genomic_DNA"/>
</dbReference>
<evidence type="ECO:0000256" key="6">
    <source>
        <dbReference type="SAM" id="MobiDB-lite"/>
    </source>
</evidence>
<evidence type="ECO:0000256" key="8">
    <source>
        <dbReference type="SAM" id="SignalP"/>
    </source>
</evidence>
<dbReference type="InterPro" id="IPR007688">
    <property type="entry name" value="Conjugal_tfr_TrbL/VirB6"/>
</dbReference>
<comment type="similarity">
    <text evidence="2">Belongs to the TrbL/VirB6 family.</text>
</comment>
<dbReference type="GO" id="GO:0016020">
    <property type="term" value="C:membrane"/>
    <property type="evidence" value="ECO:0007669"/>
    <property type="project" value="UniProtKB-SubCell"/>
</dbReference>
<evidence type="ECO:0000256" key="7">
    <source>
        <dbReference type="SAM" id="Phobius"/>
    </source>
</evidence>
<accession>A0A1I1PSF1</accession>
<protein>
    <submittedName>
        <fullName evidence="9">Type IV secretion system protein TrbL</fullName>
    </submittedName>
</protein>
<dbReference type="AlphaFoldDB" id="A0A1I1PSF1"/>
<keyword evidence="8" id="KW-0732">Signal</keyword>
<evidence type="ECO:0000256" key="4">
    <source>
        <dbReference type="ARBA" id="ARBA00022989"/>
    </source>
</evidence>
<dbReference type="RefSeq" id="WP_074797643.1">
    <property type="nucleotide sequence ID" value="NZ_FOMB01000021.1"/>
</dbReference>
<proteinExistence type="inferred from homology"/>
<dbReference type="InterPro" id="IPR014150">
    <property type="entry name" value="Conjugal_tfr_TrbL"/>
</dbReference>
<gene>
    <name evidence="9" type="ORF">SAMN04488059_1215</name>
</gene>
<keyword evidence="5 7" id="KW-0472">Membrane</keyword>
<feature type="transmembrane region" description="Helical" evidence="7">
    <location>
        <begin position="155"/>
        <end position="188"/>
    </location>
</feature>
<dbReference type="NCBIfam" id="TIGR02783">
    <property type="entry name" value="TrbL_P"/>
    <property type="match status" value="1"/>
</dbReference>
<dbReference type="Proteomes" id="UP000182258">
    <property type="component" value="Unassembled WGS sequence"/>
</dbReference>
<dbReference type="GO" id="GO:0030255">
    <property type="term" value="P:protein secretion by the type IV secretion system"/>
    <property type="evidence" value="ECO:0007669"/>
    <property type="project" value="InterPro"/>
</dbReference>
<feature type="chain" id="PRO_5010304063" evidence="8">
    <location>
        <begin position="24"/>
        <end position="392"/>
    </location>
</feature>
<feature type="region of interest" description="Disordered" evidence="6">
    <location>
        <begin position="371"/>
        <end position="392"/>
    </location>
</feature>
<feature type="transmembrane region" description="Helical" evidence="7">
    <location>
        <begin position="54"/>
        <end position="73"/>
    </location>
</feature>
<dbReference type="OrthoDB" id="7304151at2"/>
<comment type="subcellular location">
    <subcellularLocation>
        <location evidence="1">Membrane</location>
        <topology evidence="1">Multi-pass membrane protein</topology>
    </subcellularLocation>
</comment>
<evidence type="ECO:0000256" key="5">
    <source>
        <dbReference type="ARBA" id="ARBA00023136"/>
    </source>
</evidence>
<evidence type="ECO:0000313" key="9">
    <source>
        <dbReference type="EMBL" id="SFD09913.1"/>
    </source>
</evidence>
<sequence>MKPSYFVSLIFVGALFLVSQAHGQTPNNVVETVQQSITLQARNWETVLMQHATSLFWILAVIEVGIAAVWLAIQGSTLESFFSELVRRILFIGFFLFVLTNGPDLAKAVVSSLFQIGSGSGDVSPAAVFDAGIDVANRMTQQLAWWNPGDFGKNVIVGICALAVIAAFGLVAAILLAVILEMYVGLLAGMILLGFGGSSYTKDFAIKYLIYAFSVGMKIMVLVMVAAIGAQTLIDVAAAPDIDQTFIGPASIAGLAIVIAYVSMLLPPMISGVIQGVSVTSGMEAARPTMNGYQFGAGVAAMGATAIGAGGRAAAGAFEKGGFTGAAAAGTAATASTAVRGLAATASAIKDQAIGGPGSFGTTTMGLANAKLAASDARGPKAPPSGQKSGKP</sequence>
<feature type="transmembrane region" description="Helical" evidence="7">
    <location>
        <begin position="85"/>
        <end position="102"/>
    </location>
</feature>
<dbReference type="STRING" id="728005.SAMN04488059_1215"/>
<evidence type="ECO:0000256" key="2">
    <source>
        <dbReference type="ARBA" id="ARBA00007802"/>
    </source>
</evidence>
<feature type="transmembrane region" description="Helical" evidence="7">
    <location>
        <begin position="208"/>
        <end position="234"/>
    </location>
</feature>
<organism evidence="9 10">
    <name type="scientific">Devosia psychrophila</name>
    <dbReference type="NCBI Taxonomy" id="728005"/>
    <lineage>
        <taxon>Bacteria</taxon>
        <taxon>Pseudomonadati</taxon>
        <taxon>Pseudomonadota</taxon>
        <taxon>Alphaproteobacteria</taxon>
        <taxon>Hyphomicrobiales</taxon>
        <taxon>Devosiaceae</taxon>
        <taxon>Devosia</taxon>
    </lineage>
</organism>
<feature type="transmembrane region" description="Helical" evidence="7">
    <location>
        <begin position="246"/>
        <end position="266"/>
    </location>
</feature>
<evidence type="ECO:0000256" key="1">
    <source>
        <dbReference type="ARBA" id="ARBA00004141"/>
    </source>
</evidence>
<keyword evidence="4 7" id="KW-1133">Transmembrane helix</keyword>
<evidence type="ECO:0000256" key="3">
    <source>
        <dbReference type="ARBA" id="ARBA00022692"/>
    </source>
</evidence>
<dbReference type="Pfam" id="PF04610">
    <property type="entry name" value="TrbL"/>
    <property type="match status" value="1"/>
</dbReference>
<reference evidence="9 10" key="1">
    <citation type="submission" date="2016-10" db="EMBL/GenBank/DDBJ databases">
        <authorList>
            <person name="de Groot N.N."/>
        </authorList>
    </citation>
    <scope>NUCLEOTIDE SEQUENCE [LARGE SCALE GENOMIC DNA]</scope>
    <source>
        <strain evidence="9 10">CGMCC 1.10210</strain>
    </source>
</reference>
<feature type="signal peptide" evidence="8">
    <location>
        <begin position="1"/>
        <end position="23"/>
    </location>
</feature>
<evidence type="ECO:0000313" key="10">
    <source>
        <dbReference type="Proteomes" id="UP000182258"/>
    </source>
</evidence>
<keyword evidence="3 7" id="KW-0812">Transmembrane</keyword>
<name>A0A1I1PSF1_9HYPH</name>